<keyword evidence="4" id="KW-0347">Helicase</keyword>
<dbReference type="GO" id="GO:0006281">
    <property type="term" value="P:DNA repair"/>
    <property type="evidence" value="ECO:0007669"/>
    <property type="project" value="UniProtKB-KW"/>
</dbReference>
<accession>A0A075ICU0</accession>
<evidence type="ECO:0000256" key="2">
    <source>
        <dbReference type="ARBA" id="ARBA00022763"/>
    </source>
</evidence>
<dbReference type="Pfam" id="PF00271">
    <property type="entry name" value="Helicase_C"/>
    <property type="match status" value="1"/>
</dbReference>
<keyword evidence="8" id="KW-0413">Isomerase</keyword>
<dbReference type="CDD" id="cd18796">
    <property type="entry name" value="SF2_C_LHR"/>
    <property type="match status" value="1"/>
</dbReference>
<keyword evidence="7" id="KW-0234">DNA repair</keyword>
<keyword evidence="3" id="KW-0378">Hydrolase</keyword>
<feature type="domain" description="Helicase ATP-binding" evidence="9">
    <location>
        <begin position="43"/>
        <end position="235"/>
    </location>
</feature>
<dbReference type="Gene3D" id="3.40.50.300">
    <property type="entry name" value="P-loop containing nucleotide triphosphate hydrolases"/>
    <property type="match status" value="2"/>
</dbReference>
<evidence type="ECO:0000256" key="1">
    <source>
        <dbReference type="ARBA" id="ARBA00022741"/>
    </source>
</evidence>
<sequence>MPEIEYIEDRMETQELLDSLCPPVRNWFMDKFPDFTEPQKIAIPRIMSGEHLLLCSPTGSGKTLTAFLSIIDDLVRRSLDGSLPDTVQCVYISPIKALANDIQKNLIGPLTEIKERFLPSRAKDIKVGLRTGDTPQKERERMLRKPPHILITTPESLGLALASKRFRPILKDLKWMIIDEMHSLVPTKRGTHLSLSLALMDTVVTSNVQRIGISATMEPLEDVARFLVASDPRDSDMEPQRISIAKVSGVRELDLDIILPTARFSSIPVKEILDHNIDRIKELVEAHTTTIVFVNTRNMTETVVQRLKIAGLEGVEGHHGSMDKTIRLDVEHRLKNGLLRAVVSSSSLELGIDIGSVDLVIQLGSPGSISTALQRVGRASHQVDGIPRGRFLPTSPHDLLELVAVQTGILRGSMDLLKFPENCLDVLAQFVIGLSIIREWDIDEGYALVTSSWPYRSLPYDDYIEVLDLLDEERRIWVDWEENRYGKRGFAQMIYYTNIGTIAPDNNFLVFTSDGTLVGHLSSSFVSSLRNGDVFLLGGSTYRVSSVRGTRVNVTSATGYRPTIPSWTGEALSRTHELSQEILELLGHVALRQRLGDDEKALLTKVLRLNRPVARALSDFFEEHNATTFQVPSRDRILVEQVEGPLPTYIVTTCRGRSFNMALGYLFAGIATADNVIVHELSFDENGFMAKLSHEVEVSRIPEIFRNGSSQETLQRYLMDSQLFAKRFREVSSRSMLNPRRIGGDEVSPKQFQQRAEQIMQKHRQMDDSIIVREVMNEILHTDLDMEQLDDFISRMDSEDVRIVHRRVRMPSPLGMTLFMSSFEDLLSLRTRAYLIKDVDPEILRRLLGARSLATDLDEGSLKEYYQSKVSVPTNANGLLRLMDMGGGLEPSLTNPLYSEKLSHIDFDVMQGWVHELAERGLVTKIRKTGHEQIDGKWFSIRMADVHGTLGCLSVAGAADMDDLTELYTGGLTFEMAMDFKDGKPGKWKKSNLSDPLDCLRLKLLDMLGSEGPQTSETLCARLPFPSAQVDSVLQELEMRNLAAIGFFRQTDEGEYILRIDEYRITGGTVDVVDYRTLQTLLLQKSFTKYDEPAEAMRALILIQRRDELLHRVNNYRFRDWKDIKHDPDVYNGRLLHNRVGYTLKDQIPILLGLRSEPWLGPLEEELLDKIPEGGLTRTELFDDYPKGKENAHIQRSLKSALNNLERQLVVAKQYIEVPNRKRSLAVFHKIHGVVEPLSFDDALVAMINRIGPIRLHTLRFFVSRPVEDLADALRRLEDADRIIRVVALQPEPTDYYSSKEDSESLLSPMPEDRKMRVLSQSDPFCSRFIHEIRLILKQGWYHPVFKGVDPIGRILMFVVNDYLEIKDINIPHSYLDEFKETFSSLLDNYRDRLVDVSVLHAFNGVPVHDCDENIQQILADLDFSSMGDGERYIRGGVVEPRSRKEVNRMLFHHHKMHQDSRLENETMALEEMRELRDDFALRGRCEMFRVNLHSMAAAHQLHQGTNLRGHQVWAKLVHFQRLLTIRNVHPAEEDEDILQFFREHHDPSIFMERHAMKRAEFRKLISPLVRSGHLVQDYRGGFKTVEPMQNTDLWEVKRDYLRELVSEYPVISLKQVERLAGSPFSAEEISDVMHEFEEDGTLIKGFLVDDLQDICWGRQDLLEGLKGIRKTRDLVVPPSDTMMHYFGGLLRERFAYGSAYMVFHDEEPIAAFKANTRDGTIEVTDFVGDSDLEKEALRVMKEFAWEHDMPLTGKLYEKLRSR</sequence>
<dbReference type="Pfam" id="PF19306">
    <property type="entry name" value="WHD_Lhr"/>
    <property type="match status" value="1"/>
</dbReference>
<keyword evidence="2" id="KW-0227">DNA damage</keyword>
<dbReference type="GO" id="GO:0016887">
    <property type="term" value="F:ATP hydrolysis activity"/>
    <property type="evidence" value="ECO:0007669"/>
    <property type="project" value="TreeGrafter"/>
</dbReference>
<dbReference type="InterPro" id="IPR014001">
    <property type="entry name" value="Helicase_ATP-bd"/>
</dbReference>
<dbReference type="EMBL" id="KF901268">
    <property type="protein sequence ID" value="AIF24662.1"/>
    <property type="molecule type" value="Genomic_DNA"/>
</dbReference>
<dbReference type="GO" id="GO:0140097">
    <property type="term" value="F:catalytic activity, acting on DNA"/>
    <property type="evidence" value="ECO:0007669"/>
    <property type="project" value="UniProtKB-ARBA"/>
</dbReference>
<keyword evidence="5" id="KW-0067">ATP-binding</keyword>
<dbReference type="SMART" id="SM00382">
    <property type="entry name" value="AAA"/>
    <property type="match status" value="1"/>
</dbReference>
<evidence type="ECO:0000259" key="9">
    <source>
        <dbReference type="PROSITE" id="PS51192"/>
    </source>
</evidence>
<dbReference type="GO" id="GO:0004386">
    <property type="term" value="F:helicase activity"/>
    <property type="evidence" value="ECO:0007669"/>
    <property type="project" value="UniProtKB-KW"/>
</dbReference>
<dbReference type="InterPro" id="IPR011545">
    <property type="entry name" value="DEAD/DEAH_box_helicase_dom"/>
</dbReference>
<dbReference type="InterPro" id="IPR013701">
    <property type="entry name" value="Lhr-like_DEAD/DEAH_assoc"/>
</dbReference>
<name>A0A075ICU0_9EURY</name>
<keyword evidence="6" id="KW-0238">DNA-binding</keyword>
<evidence type="ECO:0000256" key="7">
    <source>
        <dbReference type="ARBA" id="ARBA00023204"/>
    </source>
</evidence>
<dbReference type="PANTHER" id="PTHR47962">
    <property type="entry name" value="ATP-DEPENDENT HELICASE LHR-RELATED-RELATED"/>
    <property type="match status" value="1"/>
</dbReference>
<dbReference type="GO" id="GO:0003677">
    <property type="term" value="F:DNA binding"/>
    <property type="evidence" value="ECO:0007669"/>
    <property type="project" value="UniProtKB-KW"/>
</dbReference>
<keyword evidence="1" id="KW-0547">Nucleotide-binding</keyword>
<evidence type="ECO:0000256" key="4">
    <source>
        <dbReference type="ARBA" id="ARBA00022806"/>
    </source>
</evidence>
<dbReference type="CDD" id="cd17922">
    <property type="entry name" value="DEXHc_LHR-like"/>
    <property type="match status" value="1"/>
</dbReference>
<dbReference type="PANTHER" id="PTHR47962:SF5">
    <property type="entry name" value="ATP-DEPENDENT HELICASE LHR-RELATED"/>
    <property type="match status" value="1"/>
</dbReference>
<organism evidence="11">
    <name type="scientific">uncultured marine group II/III euryarchaeote SAT1000_36_D10</name>
    <dbReference type="NCBI Taxonomy" id="1456578"/>
    <lineage>
        <taxon>Archaea</taxon>
        <taxon>Methanobacteriati</taxon>
        <taxon>Methanobacteriota</taxon>
        <taxon>environmental samples</taxon>
    </lineage>
</organism>
<dbReference type="InterPro" id="IPR027417">
    <property type="entry name" value="P-loop_NTPase"/>
</dbReference>
<evidence type="ECO:0000259" key="10">
    <source>
        <dbReference type="PROSITE" id="PS51194"/>
    </source>
</evidence>
<protein>
    <submittedName>
        <fullName evidence="11">DEAD/H associated domain protein (Lhr)</fullName>
    </submittedName>
</protein>
<gene>
    <name evidence="11" type="primary">lhr</name>
</gene>
<dbReference type="SMART" id="SM00487">
    <property type="entry name" value="DEXDc"/>
    <property type="match status" value="1"/>
</dbReference>
<evidence type="ECO:0000256" key="5">
    <source>
        <dbReference type="ARBA" id="ARBA00022840"/>
    </source>
</evidence>
<reference evidence="11" key="1">
    <citation type="journal article" date="2014" name="Genome Biol. Evol.">
        <title>Pangenome evidence for extensive interdomain horizontal transfer affecting lineage core and shell genes in uncultured planktonic thaumarchaeota and euryarchaeota.</title>
        <authorList>
            <person name="Deschamps P."/>
            <person name="Zivanovic Y."/>
            <person name="Moreira D."/>
            <person name="Rodriguez-Valera F."/>
            <person name="Lopez-Garcia P."/>
        </authorList>
    </citation>
    <scope>NUCLEOTIDE SEQUENCE</scope>
</reference>
<evidence type="ECO:0000256" key="3">
    <source>
        <dbReference type="ARBA" id="ARBA00022801"/>
    </source>
</evidence>
<dbReference type="InterPro" id="IPR001650">
    <property type="entry name" value="Helicase_C-like"/>
</dbReference>
<feature type="domain" description="Helicase C-terminal" evidence="10">
    <location>
        <begin position="276"/>
        <end position="425"/>
    </location>
</feature>
<dbReference type="PROSITE" id="PS51194">
    <property type="entry name" value="HELICASE_CTER"/>
    <property type="match status" value="1"/>
</dbReference>
<dbReference type="InterPro" id="IPR045628">
    <property type="entry name" value="Lhr_WH_dom"/>
</dbReference>
<evidence type="ECO:0000256" key="6">
    <source>
        <dbReference type="ARBA" id="ARBA00023125"/>
    </source>
</evidence>
<evidence type="ECO:0000256" key="8">
    <source>
        <dbReference type="ARBA" id="ARBA00023235"/>
    </source>
</evidence>
<dbReference type="SUPFAM" id="SSF52540">
    <property type="entry name" value="P-loop containing nucleoside triphosphate hydrolases"/>
    <property type="match status" value="1"/>
</dbReference>
<dbReference type="Pfam" id="PF08494">
    <property type="entry name" value="DEAD_assoc"/>
    <property type="match status" value="1"/>
</dbReference>
<dbReference type="InterPro" id="IPR003593">
    <property type="entry name" value="AAA+_ATPase"/>
</dbReference>
<dbReference type="InterPro" id="IPR052511">
    <property type="entry name" value="ATP-dep_Helicase"/>
</dbReference>
<dbReference type="SMART" id="SM00490">
    <property type="entry name" value="HELICc"/>
    <property type="match status" value="1"/>
</dbReference>
<evidence type="ECO:0000313" key="11">
    <source>
        <dbReference type="EMBL" id="AIF24662.1"/>
    </source>
</evidence>
<proteinExistence type="predicted"/>
<dbReference type="GO" id="GO:0005524">
    <property type="term" value="F:ATP binding"/>
    <property type="evidence" value="ECO:0007669"/>
    <property type="project" value="UniProtKB-KW"/>
</dbReference>
<dbReference type="Pfam" id="PF00270">
    <property type="entry name" value="DEAD"/>
    <property type="match status" value="1"/>
</dbReference>
<dbReference type="PROSITE" id="PS51192">
    <property type="entry name" value="HELICASE_ATP_BIND_1"/>
    <property type="match status" value="1"/>
</dbReference>